<proteinExistence type="predicted"/>
<sequence>MNCIDLPIDPTGQDQRTPRDWWHGQGVDDSAIDAYRLGFCPRCPMAVDPIHPERPMPSATIPIYSATNTVLNIRHRLLRPPSKKGDKYRPHARDLGAHLFNTRSLGTLPDGTRRTDRRIALIWEGEKKVIVGSSIQDWILGFFYPIVTATSGAGSWTSVYGDEWAAQFDEFERVIVMFDPGPDAILTAAEHTAALFGRRGCVIQTPQKVDDWLLGTAGGSGLTPTQRLDTLVGWIEDARPLRAESIWGGWA</sequence>
<keyword evidence="2" id="KW-1185">Reference proteome</keyword>
<evidence type="ECO:0000313" key="2">
    <source>
        <dbReference type="Proteomes" id="UP000050509"/>
    </source>
</evidence>
<organism evidence="1 2">
    <name type="scientific">Kouleothrix aurantiaca</name>
    <dbReference type="NCBI Taxonomy" id="186479"/>
    <lineage>
        <taxon>Bacteria</taxon>
        <taxon>Bacillati</taxon>
        <taxon>Chloroflexota</taxon>
        <taxon>Chloroflexia</taxon>
        <taxon>Chloroflexales</taxon>
        <taxon>Roseiflexineae</taxon>
        <taxon>Roseiflexaceae</taxon>
        <taxon>Kouleothrix</taxon>
    </lineage>
</organism>
<dbReference type="AlphaFoldDB" id="A0A0P9FF14"/>
<evidence type="ECO:0000313" key="1">
    <source>
        <dbReference type="EMBL" id="KPV51619.1"/>
    </source>
</evidence>
<name>A0A0P9FF14_9CHLR</name>
<accession>A0A0P9FF14</accession>
<protein>
    <submittedName>
        <fullName evidence="1">Uncharacterized protein</fullName>
    </submittedName>
</protein>
<dbReference type="EMBL" id="LJCR01000840">
    <property type="protein sequence ID" value="KPV51619.1"/>
    <property type="molecule type" value="Genomic_DNA"/>
</dbReference>
<gene>
    <name evidence="1" type="ORF">SE17_20165</name>
</gene>
<dbReference type="Proteomes" id="UP000050509">
    <property type="component" value="Unassembled WGS sequence"/>
</dbReference>
<reference evidence="1 2" key="1">
    <citation type="submission" date="2015-09" db="EMBL/GenBank/DDBJ databases">
        <title>Draft genome sequence of Kouleothrix aurantiaca JCM 19913.</title>
        <authorList>
            <person name="Hemp J."/>
        </authorList>
    </citation>
    <scope>NUCLEOTIDE SEQUENCE [LARGE SCALE GENOMIC DNA]</scope>
    <source>
        <strain evidence="1 2">COM-B</strain>
    </source>
</reference>
<comment type="caution">
    <text evidence="1">The sequence shown here is derived from an EMBL/GenBank/DDBJ whole genome shotgun (WGS) entry which is preliminary data.</text>
</comment>